<evidence type="ECO:0008006" key="5">
    <source>
        <dbReference type="Google" id="ProtNLM"/>
    </source>
</evidence>
<dbReference type="Pfam" id="PF05163">
    <property type="entry name" value="DinB"/>
    <property type="match status" value="1"/>
</dbReference>
<comment type="similarity">
    <text evidence="1">Belongs to the DinB family.</text>
</comment>
<protein>
    <recommendedName>
        <fullName evidence="5">Damage-inducible protein DinB</fullName>
    </recommendedName>
</protein>
<name>A0ABQ2CUP3_9DEIO</name>
<keyword evidence="2" id="KW-0479">Metal-binding</keyword>
<proteinExistence type="inferred from homology"/>
<dbReference type="InterPro" id="IPR007837">
    <property type="entry name" value="DinB"/>
</dbReference>
<reference evidence="4" key="1">
    <citation type="journal article" date="2019" name="Int. J. Syst. Evol. Microbiol.">
        <title>The Global Catalogue of Microorganisms (GCM) 10K type strain sequencing project: providing services to taxonomists for standard genome sequencing and annotation.</title>
        <authorList>
            <consortium name="The Broad Institute Genomics Platform"/>
            <consortium name="The Broad Institute Genome Sequencing Center for Infectious Disease"/>
            <person name="Wu L."/>
            <person name="Ma J."/>
        </authorList>
    </citation>
    <scope>NUCLEOTIDE SEQUENCE [LARGE SCALE GENOMIC DNA]</scope>
    <source>
        <strain evidence="4">JCM 14370</strain>
    </source>
</reference>
<dbReference type="Proteomes" id="UP000632222">
    <property type="component" value="Unassembled WGS sequence"/>
</dbReference>
<organism evidence="3 4">
    <name type="scientific">Deinococcus roseus</name>
    <dbReference type="NCBI Taxonomy" id="392414"/>
    <lineage>
        <taxon>Bacteria</taxon>
        <taxon>Thermotogati</taxon>
        <taxon>Deinococcota</taxon>
        <taxon>Deinococci</taxon>
        <taxon>Deinococcales</taxon>
        <taxon>Deinococcaceae</taxon>
        <taxon>Deinococcus</taxon>
    </lineage>
</organism>
<dbReference type="Gene3D" id="1.20.120.450">
    <property type="entry name" value="dinb family like domain"/>
    <property type="match status" value="1"/>
</dbReference>
<comment type="caution">
    <text evidence="3">The sequence shown here is derived from an EMBL/GenBank/DDBJ whole genome shotgun (WGS) entry which is preliminary data.</text>
</comment>
<sequence>MTIATNKAADLRNKPLNQLLFPDLDQEFAVTRKLLERVPMEQADFKPHPKSFTLQALANHVAGFPDWGLQTIQQDVLDFAEEGEPSKPLTTREALLEHFDRKAQEFKAALSQLSDEALQTIWTMKSGDQIYVQGPRGEILRNGILSHLVHHRAQLGVYLRLLDVPVPSSYGPTADEF</sequence>
<dbReference type="InterPro" id="IPR034660">
    <property type="entry name" value="DinB/YfiT-like"/>
</dbReference>
<evidence type="ECO:0000256" key="1">
    <source>
        <dbReference type="ARBA" id="ARBA00008635"/>
    </source>
</evidence>
<dbReference type="SUPFAM" id="SSF109854">
    <property type="entry name" value="DinB/YfiT-like putative metalloenzymes"/>
    <property type="match status" value="1"/>
</dbReference>
<dbReference type="RefSeq" id="WP_188999644.1">
    <property type="nucleotide sequence ID" value="NZ_BMOD01000002.1"/>
</dbReference>
<accession>A0ABQ2CUP3</accession>
<evidence type="ECO:0000313" key="4">
    <source>
        <dbReference type="Proteomes" id="UP000632222"/>
    </source>
</evidence>
<evidence type="ECO:0000256" key="2">
    <source>
        <dbReference type="ARBA" id="ARBA00022723"/>
    </source>
</evidence>
<keyword evidence="4" id="KW-1185">Reference proteome</keyword>
<gene>
    <name evidence="3" type="ORF">GCM10008938_05730</name>
</gene>
<evidence type="ECO:0000313" key="3">
    <source>
        <dbReference type="EMBL" id="GGJ22322.1"/>
    </source>
</evidence>
<dbReference type="EMBL" id="BMOD01000002">
    <property type="protein sequence ID" value="GGJ22322.1"/>
    <property type="molecule type" value="Genomic_DNA"/>
</dbReference>